<dbReference type="GO" id="GO:0046872">
    <property type="term" value="F:metal ion binding"/>
    <property type="evidence" value="ECO:0007669"/>
    <property type="project" value="UniProtKB-KW"/>
</dbReference>
<keyword evidence="7" id="KW-0501">Molybdenum cofactor biosynthesis</keyword>
<dbReference type="PANTHER" id="PTHR19136">
    <property type="entry name" value="MOLYBDENUM COFACTOR GUANYLYLTRANSFERASE"/>
    <property type="match status" value="1"/>
</dbReference>
<evidence type="ECO:0000256" key="1">
    <source>
        <dbReference type="ARBA" id="ARBA00022490"/>
    </source>
</evidence>
<reference evidence="9" key="1">
    <citation type="submission" date="2020-02" db="EMBL/GenBank/DDBJ databases">
        <authorList>
            <person name="Meier V. D."/>
        </authorList>
    </citation>
    <scope>NUCLEOTIDE SEQUENCE</scope>
    <source>
        <strain evidence="9">AVDCRST_MAG07</strain>
    </source>
</reference>
<proteinExistence type="predicted"/>
<evidence type="ECO:0000256" key="7">
    <source>
        <dbReference type="ARBA" id="ARBA00023150"/>
    </source>
</evidence>
<keyword evidence="6" id="KW-0342">GTP-binding</keyword>
<dbReference type="InterPro" id="IPR025877">
    <property type="entry name" value="MobA-like_NTP_Trfase"/>
</dbReference>
<evidence type="ECO:0000259" key="8">
    <source>
        <dbReference type="Pfam" id="PF12804"/>
    </source>
</evidence>
<dbReference type="Pfam" id="PF12804">
    <property type="entry name" value="NTP_transf_3"/>
    <property type="match status" value="1"/>
</dbReference>
<gene>
    <name evidence="9" type="ORF">AVDCRST_MAG07-3109</name>
</gene>
<evidence type="ECO:0000256" key="3">
    <source>
        <dbReference type="ARBA" id="ARBA00022723"/>
    </source>
</evidence>
<dbReference type="PANTHER" id="PTHR19136:SF81">
    <property type="entry name" value="MOLYBDENUM COFACTOR GUANYLYLTRANSFERASE"/>
    <property type="match status" value="1"/>
</dbReference>
<sequence>MPATGAVVLAGGRSTRMGAPKAALEWHGSTLLRRVVGLVQRGVDGPVVVVRAAGQDLPRLPSSVDVLDDETVAAGPLQGIATGLGALQGAAEHAVVCSTDLPLLHPAFVRAVARAGQDADVALPVVAGHRQPLAACYRTSLAGRARQLLAQDRPRPAFLLEDADVRVLDELALLGDPALAKADPALASVTGVNTPEQYAALRALPPPEVVVQRFGVLASGGDHGERTVRAATLAAAAQAVGLVLDRHLLAAVNGDQMVRDPELPLAQGDGVAFLSADAGG</sequence>
<dbReference type="EMBL" id="CADCUB010000148">
    <property type="protein sequence ID" value="CAA9352281.1"/>
    <property type="molecule type" value="Genomic_DNA"/>
</dbReference>
<feature type="domain" description="MobA-like NTP transferase" evidence="8">
    <location>
        <begin position="6"/>
        <end position="155"/>
    </location>
</feature>
<dbReference type="InterPro" id="IPR013482">
    <property type="entry name" value="Molybde_CF_guanTrfase"/>
</dbReference>
<dbReference type="GO" id="GO:0006777">
    <property type="term" value="P:Mo-molybdopterin cofactor biosynthetic process"/>
    <property type="evidence" value="ECO:0007669"/>
    <property type="project" value="UniProtKB-KW"/>
</dbReference>
<dbReference type="SUPFAM" id="SSF53448">
    <property type="entry name" value="Nucleotide-diphospho-sugar transferases"/>
    <property type="match status" value="1"/>
</dbReference>
<evidence type="ECO:0000256" key="2">
    <source>
        <dbReference type="ARBA" id="ARBA00022679"/>
    </source>
</evidence>
<evidence type="ECO:0000256" key="5">
    <source>
        <dbReference type="ARBA" id="ARBA00022842"/>
    </source>
</evidence>
<protein>
    <submittedName>
        <fullName evidence="9">Molybdopterin-guanine dinucleotide biosynthesis protein MobA</fullName>
    </submittedName>
</protein>
<organism evidence="9">
    <name type="scientific">uncultured Frankineae bacterium</name>
    <dbReference type="NCBI Taxonomy" id="437475"/>
    <lineage>
        <taxon>Bacteria</taxon>
        <taxon>Bacillati</taxon>
        <taxon>Actinomycetota</taxon>
        <taxon>Actinomycetes</taxon>
        <taxon>Frankiales</taxon>
        <taxon>environmental samples</taxon>
    </lineage>
</organism>
<accession>A0A6J4M9B2</accession>
<evidence type="ECO:0000256" key="4">
    <source>
        <dbReference type="ARBA" id="ARBA00022741"/>
    </source>
</evidence>
<keyword evidence="2" id="KW-0808">Transferase</keyword>
<keyword evidence="3" id="KW-0479">Metal-binding</keyword>
<keyword evidence="1" id="KW-0963">Cytoplasm</keyword>
<dbReference type="InterPro" id="IPR029044">
    <property type="entry name" value="Nucleotide-diphossugar_trans"/>
</dbReference>
<dbReference type="CDD" id="cd02503">
    <property type="entry name" value="MobA"/>
    <property type="match status" value="1"/>
</dbReference>
<evidence type="ECO:0000256" key="6">
    <source>
        <dbReference type="ARBA" id="ARBA00023134"/>
    </source>
</evidence>
<dbReference type="GO" id="GO:0005525">
    <property type="term" value="F:GTP binding"/>
    <property type="evidence" value="ECO:0007669"/>
    <property type="project" value="UniProtKB-KW"/>
</dbReference>
<dbReference type="Gene3D" id="3.90.550.10">
    <property type="entry name" value="Spore Coat Polysaccharide Biosynthesis Protein SpsA, Chain A"/>
    <property type="match status" value="1"/>
</dbReference>
<keyword evidence="4" id="KW-0547">Nucleotide-binding</keyword>
<dbReference type="AlphaFoldDB" id="A0A6J4M9B2"/>
<dbReference type="GO" id="GO:0016779">
    <property type="term" value="F:nucleotidyltransferase activity"/>
    <property type="evidence" value="ECO:0007669"/>
    <property type="project" value="UniProtKB-ARBA"/>
</dbReference>
<name>A0A6J4M9B2_9ACTN</name>
<evidence type="ECO:0000313" key="9">
    <source>
        <dbReference type="EMBL" id="CAA9352281.1"/>
    </source>
</evidence>
<keyword evidence="5" id="KW-0460">Magnesium</keyword>